<gene>
    <name evidence="1" type="ORF">PSON_ATCC_30995.1.T0070104</name>
</gene>
<reference evidence="1" key="1">
    <citation type="submission" date="2021-01" db="EMBL/GenBank/DDBJ databases">
        <authorList>
            <consortium name="Genoscope - CEA"/>
            <person name="William W."/>
        </authorList>
    </citation>
    <scope>NUCLEOTIDE SEQUENCE</scope>
</reference>
<name>A0A8S1KPM4_9CILI</name>
<organism evidence="1 2">
    <name type="scientific">Paramecium sonneborni</name>
    <dbReference type="NCBI Taxonomy" id="65129"/>
    <lineage>
        <taxon>Eukaryota</taxon>
        <taxon>Sar</taxon>
        <taxon>Alveolata</taxon>
        <taxon>Ciliophora</taxon>
        <taxon>Intramacronucleata</taxon>
        <taxon>Oligohymenophorea</taxon>
        <taxon>Peniculida</taxon>
        <taxon>Parameciidae</taxon>
        <taxon>Paramecium</taxon>
    </lineage>
</organism>
<evidence type="ECO:0000313" key="1">
    <source>
        <dbReference type="EMBL" id="CAD8052974.1"/>
    </source>
</evidence>
<proteinExistence type="predicted"/>
<dbReference type="EMBL" id="CAJJDN010000007">
    <property type="protein sequence ID" value="CAD8052974.1"/>
    <property type="molecule type" value="Genomic_DNA"/>
</dbReference>
<comment type="caution">
    <text evidence="1">The sequence shown here is derived from an EMBL/GenBank/DDBJ whole genome shotgun (WGS) entry which is preliminary data.</text>
</comment>
<dbReference type="Proteomes" id="UP000692954">
    <property type="component" value="Unassembled WGS sequence"/>
</dbReference>
<accession>A0A8S1KPM4</accession>
<protein>
    <submittedName>
        <fullName evidence="1">Uncharacterized protein</fullName>
    </submittedName>
</protein>
<dbReference type="AlphaFoldDB" id="A0A8S1KPM4"/>
<evidence type="ECO:0000313" key="2">
    <source>
        <dbReference type="Proteomes" id="UP000692954"/>
    </source>
</evidence>
<keyword evidence="2" id="KW-1185">Reference proteome</keyword>
<sequence>MRTYFNENKLNFTHNNFPKLMKETELLSQDCSQISKLTKEIIPNGISREALLIKEIIDMQIKFKKCLLFNILLYFET</sequence>